<protein>
    <submittedName>
        <fullName evidence="6">MerR family transcriptional regulator</fullName>
    </submittedName>
</protein>
<dbReference type="PANTHER" id="PTHR30204:SF90">
    <property type="entry name" value="HTH-TYPE TRANSCRIPTIONAL ACTIVATOR MTA"/>
    <property type="match status" value="1"/>
</dbReference>
<reference evidence="6 7" key="1">
    <citation type="submission" date="2015-04" db="EMBL/GenBank/DDBJ databases">
        <title>Microcin producing Clostridium sp. JC272T.</title>
        <authorList>
            <person name="Jyothsna T."/>
            <person name="Sasikala C."/>
            <person name="Ramana C."/>
        </authorList>
    </citation>
    <scope>NUCLEOTIDE SEQUENCE [LARGE SCALE GENOMIC DNA]</scope>
    <source>
        <strain evidence="6 7">JC272</strain>
    </source>
</reference>
<dbReference type="Proteomes" id="UP000034407">
    <property type="component" value="Unassembled WGS sequence"/>
</dbReference>
<name>A0A0M3DDZ6_9FIRM</name>
<keyword evidence="3" id="KW-0010">Activator</keyword>
<dbReference type="GO" id="GO:0003700">
    <property type="term" value="F:DNA-binding transcription factor activity"/>
    <property type="evidence" value="ECO:0007669"/>
    <property type="project" value="InterPro"/>
</dbReference>
<sequence length="253" mass="29892">MYKVNEVSKLSGVSIRMLHHYDKIGVLIPSKKTEKNYRLYSDQDIKRLYQILILKELDFPLNEIKKILDDKNLNKKEVLSFQKELILEKRNRLNNIIQSIDEQINDLGGNKSMSKKDFKVFDYEKIKQHEEKYKDETKRKYGDSDAYGECKQKTSSYGENDWKKINDEANKIYEELAQLMDKSPADEEVQIVIGKWRNHISENFYDCTIEIFRGLGIMYVADERFTKNIDKYKLGLAQFLSDGINVYCDKHSN</sequence>
<accession>A0A0M3DDZ6</accession>
<dbReference type="InterPro" id="IPR009061">
    <property type="entry name" value="DNA-bd_dom_put_sf"/>
</dbReference>
<dbReference type="AlphaFoldDB" id="A0A0M3DDZ6"/>
<dbReference type="EMBL" id="LBBT01000271">
    <property type="protein sequence ID" value="KKY00488.1"/>
    <property type="molecule type" value="Genomic_DNA"/>
</dbReference>
<keyword evidence="4" id="KW-0804">Transcription</keyword>
<evidence type="ECO:0000313" key="6">
    <source>
        <dbReference type="EMBL" id="KKY00488.1"/>
    </source>
</evidence>
<dbReference type="Pfam" id="PF13411">
    <property type="entry name" value="MerR_1"/>
    <property type="match status" value="1"/>
</dbReference>
<comment type="caution">
    <text evidence="6">The sequence shown here is derived from an EMBL/GenBank/DDBJ whole genome shotgun (WGS) entry which is preliminary data.</text>
</comment>
<dbReference type="Gene3D" id="1.10.490.50">
    <property type="entry name" value="Antibiotic binding domain of TipA-like multidrug resistance regulators"/>
    <property type="match status" value="1"/>
</dbReference>
<dbReference type="InterPro" id="IPR047057">
    <property type="entry name" value="MerR_fam"/>
</dbReference>
<keyword evidence="7" id="KW-1185">Reference proteome</keyword>
<evidence type="ECO:0000256" key="2">
    <source>
        <dbReference type="ARBA" id="ARBA00023125"/>
    </source>
</evidence>
<dbReference type="CDD" id="cd01106">
    <property type="entry name" value="HTH_TipAL-Mta"/>
    <property type="match status" value="1"/>
</dbReference>
<dbReference type="PATRIC" id="fig|1629550.3.peg.2208"/>
<dbReference type="InterPro" id="IPR012925">
    <property type="entry name" value="TipAS_dom"/>
</dbReference>
<evidence type="ECO:0000259" key="5">
    <source>
        <dbReference type="PROSITE" id="PS50937"/>
    </source>
</evidence>
<keyword evidence="2" id="KW-0238">DNA-binding</keyword>
<organism evidence="6 7">
    <name type="scientific">Paraclostridium benzoelyticum</name>
    <dbReference type="NCBI Taxonomy" id="1629550"/>
    <lineage>
        <taxon>Bacteria</taxon>
        <taxon>Bacillati</taxon>
        <taxon>Bacillota</taxon>
        <taxon>Clostridia</taxon>
        <taxon>Peptostreptococcales</taxon>
        <taxon>Peptostreptococcaceae</taxon>
        <taxon>Paraclostridium</taxon>
    </lineage>
</organism>
<dbReference type="Pfam" id="PF07739">
    <property type="entry name" value="TipAS"/>
    <property type="match status" value="1"/>
</dbReference>
<evidence type="ECO:0000256" key="4">
    <source>
        <dbReference type="ARBA" id="ARBA00023163"/>
    </source>
</evidence>
<evidence type="ECO:0000256" key="3">
    <source>
        <dbReference type="ARBA" id="ARBA00023159"/>
    </source>
</evidence>
<evidence type="ECO:0000256" key="1">
    <source>
        <dbReference type="ARBA" id="ARBA00023015"/>
    </source>
</evidence>
<gene>
    <name evidence="6" type="ORF">VN21_13760</name>
</gene>
<dbReference type="RefSeq" id="WP_046823763.1">
    <property type="nucleotide sequence ID" value="NZ_LBBT01000271.1"/>
</dbReference>
<evidence type="ECO:0000313" key="7">
    <source>
        <dbReference type="Proteomes" id="UP000034407"/>
    </source>
</evidence>
<proteinExistence type="predicted"/>
<dbReference type="Gene3D" id="1.10.1660.10">
    <property type="match status" value="1"/>
</dbReference>
<feature type="domain" description="HTH merR-type" evidence="5">
    <location>
        <begin position="1"/>
        <end position="70"/>
    </location>
</feature>
<dbReference type="OrthoDB" id="9814833at2"/>
<dbReference type="SUPFAM" id="SSF46955">
    <property type="entry name" value="Putative DNA-binding domain"/>
    <property type="match status" value="1"/>
</dbReference>
<dbReference type="SUPFAM" id="SSF89082">
    <property type="entry name" value="Antibiotic binding domain of TipA-like multidrug resistance regulators"/>
    <property type="match status" value="1"/>
</dbReference>
<dbReference type="InterPro" id="IPR036244">
    <property type="entry name" value="TipA-like_antibiotic-bd"/>
</dbReference>
<dbReference type="InterPro" id="IPR000551">
    <property type="entry name" value="MerR-type_HTH_dom"/>
</dbReference>
<dbReference type="SMART" id="SM00422">
    <property type="entry name" value="HTH_MERR"/>
    <property type="match status" value="1"/>
</dbReference>
<dbReference type="GO" id="GO:0003677">
    <property type="term" value="F:DNA binding"/>
    <property type="evidence" value="ECO:0007669"/>
    <property type="project" value="UniProtKB-KW"/>
</dbReference>
<keyword evidence="1" id="KW-0805">Transcription regulation</keyword>
<dbReference type="PANTHER" id="PTHR30204">
    <property type="entry name" value="REDOX-CYCLING DRUG-SENSING TRANSCRIPTIONAL ACTIVATOR SOXR"/>
    <property type="match status" value="1"/>
</dbReference>
<dbReference type="PROSITE" id="PS50937">
    <property type="entry name" value="HTH_MERR_2"/>
    <property type="match status" value="1"/>
</dbReference>